<dbReference type="SMART" id="SM00225">
    <property type="entry name" value="BTB"/>
    <property type="match status" value="1"/>
</dbReference>
<dbReference type="InterPro" id="IPR056423">
    <property type="entry name" value="BACK_BPM_SPOP"/>
</dbReference>
<name>A0A2K2CIP3_BRADI</name>
<dbReference type="GeneID" id="100833533"/>
<feature type="domain" description="BTB" evidence="3">
    <location>
        <begin position="68"/>
        <end position="138"/>
    </location>
</feature>
<dbReference type="EMBL" id="CM000884">
    <property type="protein sequence ID" value="PNT61889.1"/>
    <property type="molecule type" value="Genomic_DNA"/>
</dbReference>
<dbReference type="Pfam" id="PF00651">
    <property type="entry name" value="BTB"/>
    <property type="match status" value="1"/>
</dbReference>
<dbReference type="Proteomes" id="UP000008810">
    <property type="component" value="Chromosome 5"/>
</dbReference>
<evidence type="ECO:0000313" key="4">
    <source>
        <dbReference type="EMBL" id="PNT61889.1"/>
    </source>
</evidence>
<dbReference type="InterPro" id="IPR011333">
    <property type="entry name" value="SKP1/BTB/POZ_sf"/>
</dbReference>
<dbReference type="RefSeq" id="XP_010227277.1">
    <property type="nucleotide sequence ID" value="XM_010228975.2"/>
</dbReference>
<evidence type="ECO:0000259" key="3">
    <source>
        <dbReference type="PROSITE" id="PS50097"/>
    </source>
</evidence>
<dbReference type="KEGG" id="bdi:100833533"/>
<dbReference type="EnsemblPlants" id="PNT61889">
    <property type="protein sequence ID" value="PNT61889"/>
    <property type="gene ID" value="BRADI_5g22391v3"/>
</dbReference>
<comment type="pathway">
    <text evidence="1">Protein modification; protein ubiquitination.</text>
</comment>
<dbReference type="OrthoDB" id="609732at2759"/>
<dbReference type="Pfam" id="PF24570">
    <property type="entry name" value="BACK_BPM_SPOP"/>
    <property type="match status" value="1"/>
</dbReference>
<reference evidence="4 5" key="1">
    <citation type="journal article" date="2010" name="Nature">
        <title>Genome sequencing and analysis of the model grass Brachypodium distachyon.</title>
        <authorList>
            <consortium name="International Brachypodium Initiative"/>
        </authorList>
    </citation>
    <scope>NUCLEOTIDE SEQUENCE [LARGE SCALE GENOMIC DNA]</scope>
    <source>
        <strain evidence="4">Bd21</strain>
        <strain evidence="5">cv. Bd21</strain>
    </source>
</reference>
<dbReference type="GO" id="GO:0016567">
    <property type="term" value="P:protein ubiquitination"/>
    <property type="evidence" value="ECO:0007669"/>
    <property type="project" value="InterPro"/>
</dbReference>
<evidence type="ECO:0000256" key="2">
    <source>
        <dbReference type="ARBA" id="ARBA00010846"/>
    </source>
</evidence>
<sequence length="380" mass="42718">MEFTVDLSKLKQYLEANVDISKAKQFLRWTWLRCSTKSATVGRRRRRNVDQPHQKGLAAVLNGEEEAPDVTFIIGDRLFPAHRGVLAARSPVFKAELFGPMNESSSTNTRPIEIHDMEPSIFEALLGFIYTDDLAADYDKDDAAPLLQHLLVAADRYAVHGLAAACEWKLCRSIDVDNVATTLALAEQHHRGKLKDACIAFVSSKTVLEAIRETDGFNHLVQSCPLVMMDILEQKLPSSRVAWGLTVFGTRVQQSLTLFGTKVRQSVSLFGTKVQEKLTQFRTQVTTLFADEEFQHKIRICLAFVSSFGFIVVIVKNLDSSSAAEGRTAASLHRLRLLVYQLPRDWRWLLGEKVRSSLDPAALLRSLKKFQESAWLNSDI</sequence>
<comment type="similarity">
    <text evidence="2">Belongs to the Tdpoz family.</text>
</comment>
<accession>A0A2K2CIP3</accession>
<dbReference type="SUPFAM" id="SSF54695">
    <property type="entry name" value="POZ domain"/>
    <property type="match status" value="1"/>
</dbReference>
<dbReference type="PANTHER" id="PTHR26379:SF374">
    <property type="entry name" value="BTB DOMAIN-CONTAINING PROTEIN"/>
    <property type="match status" value="1"/>
</dbReference>
<evidence type="ECO:0000256" key="1">
    <source>
        <dbReference type="ARBA" id="ARBA00004906"/>
    </source>
</evidence>
<proteinExistence type="inferred from homology"/>
<reference evidence="4" key="2">
    <citation type="submission" date="2017-06" db="EMBL/GenBank/DDBJ databases">
        <title>WGS assembly of Brachypodium distachyon.</title>
        <authorList>
            <consortium name="The International Brachypodium Initiative"/>
            <person name="Lucas S."/>
            <person name="Harmon-Smith M."/>
            <person name="Lail K."/>
            <person name="Tice H."/>
            <person name="Grimwood J."/>
            <person name="Bruce D."/>
            <person name="Barry K."/>
            <person name="Shu S."/>
            <person name="Lindquist E."/>
            <person name="Wang M."/>
            <person name="Pitluck S."/>
            <person name="Vogel J.P."/>
            <person name="Garvin D.F."/>
            <person name="Mockler T.C."/>
            <person name="Schmutz J."/>
            <person name="Rokhsar D."/>
            <person name="Bevan M.W."/>
        </authorList>
    </citation>
    <scope>NUCLEOTIDE SEQUENCE</scope>
    <source>
        <strain evidence="4">Bd21</strain>
    </source>
</reference>
<dbReference type="PROSITE" id="PS50097">
    <property type="entry name" value="BTB"/>
    <property type="match status" value="1"/>
</dbReference>
<dbReference type="PANTHER" id="PTHR26379">
    <property type="entry name" value="BTB/POZ AND MATH DOMAIN-CONTAINING PROTEIN 1"/>
    <property type="match status" value="1"/>
</dbReference>
<dbReference type="InterPro" id="IPR045005">
    <property type="entry name" value="BPM1-6"/>
</dbReference>
<evidence type="ECO:0000313" key="6">
    <source>
        <dbReference type="Proteomes" id="UP000008810"/>
    </source>
</evidence>
<dbReference type="Gene3D" id="1.25.40.420">
    <property type="match status" value="1"/>
</dbReference>
<evidence type="ECO:0000313" key="5">
    <source>
        <dbReference type="EnsemblPlants" id="PNT61889"/>
    </source>
</evidence>
<dbReference type="InterPro" id="IPR000210">
    <property type="entry name" value="BTB/POZ_dom"/>
</dbReference>
<dbReference type="AlphaFoldDB" id="A0A2K2CIP3"/>
<dbReference type="Gene3D" id="3.30.710.10">
    <property type="entry name" value="Potassium Channel Kv1.1, Chain A"/>
    <property type="match status" value="1"/>
</dbReference>
<reference evidence="5" key="3">
    <citation type="submission" date="2018-08" db="UniProtKB">
        <authorList>
            <consortium name="EnsemblPlants"/>
        </authorList>
    </citation>
    <scope>IDENTIFICATION</scope>
    <source>
        <strain evidence="5">cv. Bd21</strain>
    </source>
</reference>
<organism evidence="4">
    <name type="scientific">Brachypodium distachyon</name>
    <name type="common">Purple false brome</name>
    <name type="synonym">Trachynia distachya</name>
    <dbReference type="NCBI Taxonomy" id="15368"/>
    <lineage>
        <taxon>Eukaryota</taxon>
        <taxon>Viridiplantae</taxon>
        <taxon>Streptophyta</taxon>
        <taxon>Embryophyta</taxon>
        <taxon>Tracheophyta</taxon>
        <taxon>Spermatophyta</taxon>
        <taxon>Magnoliopsida</taxon>
        <taxon>Liliopsida</taxon>
        <taxon>Poales</taxon>
        <taxon>Poaceae</taxon>
        <taxon>BOP clade</taxon>
        <taxon>Pooideae</taxon>
        <taxon>Stipodae</taxon>
        <taxon>Brachypodieae</taxon>
        <taxon>Brachypodium</taxon>
    </lineage>
</organism>
<dbReference type="Gramene" id="PNT61889">
    <property type="protein sequence ID" value="PNT61889"/>
    <property type="gene ID" value="BRADI_5g22391v3"/>
</dbReference>
<protein>
    <recommendedName>
        <fullName evidence="3">BTB domain-containing protein</fullName>
    </recommendedName>
</protein>
<keyword evidence="6" id="KW-1185">Reference proteome</keyword>
<gene>
    <name evidence="5" type="primary">LOC100833533</name>
    <name evidence="4" type="ORF">BRADI_5g22391v3</name>
</gene>